<dbReference type="OrthoDB" id="25914at2157"/>
<dbReference type="Proteomes" id="UP000001903">
    <property type="component" value="Plasmid pHTUR01"/>
</dbReference>
<dbReference type="CDD" id="cd00009">
    <property type="entry name" value="AAA"/>
    <property type="match status" value="1"/>
</dbReference>
<dbReference type="InterPro" id="IPR045006">
    <property type="entry name" value="CHLI-like"/>
</dbReference>
<keyword evidence="2" id="KW-0547">Nucleotide-binding</keyword>
<evidence type="ECO:0000313" key="6">
    <source>
        <dbReference type="Proteomes" id="UP000001903"/>
    </source>
</evidence>
<gene>
    <name evidence="5" type="ordered locus">Htur_3856</name>
</gene>
<dbReference type="InterPro" id="IPR041628">
    <property type="entry name" value="ChlI/MoxR_AAA_lid"/>
</dbReference>
<dbReference type="InterPro" id="IPR003593">
    <property type="entry name" value="AAA+_ATPase"/>
</dbReference>
<proteinExistence type="inferred from homology"/>
<protein>
    <submittedName>
        <fullName evidence="5">Magnesium chelatase</fullName>
        <ecNumber evidence="5">6.6.1.1</ecNumber>
    </submittedName>
</protein>
<evidence type="ECO:0000256" key="1">
    <source>
        <dbReference type="ARBA" id="ARBA00005799"/>
    </source>
</evidence>
<dbReference type="Pfam" id="PF17863">
    <property type="entry name" value="AAA_lid_2"/>
    <property type="match status" value="1"/>
</dbReference>
<keyword evidence="5" id="KW-0614">Plasmid</keyword>
<keyword evidence="6" id="KW-1185">Reference proteome</keyword>
<dbReference type="InterPro" id="IPR027417">
    <property type="entry name" value="P-loop_NTPase"/>
</dbReference>
<dbReference type="Gene3D" id="3.40.50.300">
    <property type="entry name" value="P-loop containing nucleotide triphosphate hydrolases"/>
    <property type="match status" value="1"/>
</dbReference>
<dbReference type="Gene3D" id="1.10.8.80">
    <property type="entry name" value="Magnesium chelatase subunit I, C-Terminal domain"/>
    <property type="match status" value="1"/>
</dbReference>
<dbReference type="EMBL" id="CP001861">
    <property type="protein sequence ID" value="ADB62715.1"/>
    <property type="molecule type" value="Genomic_DNA"/>
</dbReference>
<dbReference type="HOGENOM" id="CLU_016684_0_2_2"/>
<dbReference type="Pfam" id="PF01078">
    <property type="entry name" value="Mg_chelatase"/>
    <property type="match status" value="1"/>
</dbReference>
<accession>D2S018</accession>
<dbReference type="GO" id="GO:0016851">
    <property type="term" value="F:magnesium chelatase activity"/>
    <property type="evidence" value="ECO:0007669"/>
    <property type="project" value="UniProtKB-EC"/>
</dbReference>
<dbReference type="PANTHER" id="PTHR32039:SF9">
    <property type="entry name" value="MAGNESIUM-CHELATASE SUBUNIT CHLI-2, CHLOROPLASTIC"/>
    <property type="match status" value="1"/>
</dbReference>
<name>D2S018_HALTV</name>
<reference evidence="5 6" key="1">
    <citation type="journal article" date="2010" name="Stand. Genomic Sci.">
        <title>Complete genome sequence of Haloterrigena turkmenica type strain (4k).</title>
        <authorList>
            <person name="Saunders E."/>
            <person name="Tindall B.J."/>
            <person name="Fahnrich R."/>
            <person name="Lapidus A."/>
            <person name="Copeland A."/>
            <person name="Del Rio T.G."/>
            <person name="Lucas S."/>
            <person name="Chen F."/>
            <person name="Tice H."/>
            <person name="Cheng J.F."/>
            <person name="Han C."/>
            <person name="Detter J.C."/>
            <person name="Bruce D."/>
            <person name="Goodwin L."/>
            <person name="Chain P."/>
            <person name="Pitluck S."/>
            <person name="Pati A."/>
            <person name="Ivanova N."/>
            <person name="Mavromatis K."/>
            <person name="Chen A."/>
            <person name="Palaniappan K."/>
            <person name="Land M."/>
            <person name="Hauser L."/>
            <person name="Chang Y.J."/>
            <person name="Jeffries C.D."/>
            <person name="Brettin T."/>
            <person name="Rohde M."/>
            <person name="Goker M."/>
            <person name="Bristow J."/>
            <person name="Eisen J.A."/>
            <person name="Markowitz V."/>
            <person name="Hugenholtz P."/>
            <person name="Klenk H.P."/>
            <person name="Kyrpides N.C."/>
        </authorList>
    </citation>
    <scope>NUCLEOTIDE SEQUENCE [LARGE SCALE GENOMIC DNA]</scope>
    <source>
        <strain evidence="6">ATCC 51198 / DSM 5511 / JCM 9101 / NCIMB 13204 / VKM B-1734 / 4k</strain>
    </source>
</reference>
<feature type="domain" description="AAA+ ATPase" evidence="4">
    <location>
        <begin position="48"/>
        <end position="230"/>
    </location>
</feature>
<comment type="similarity">
    <text evidence="1">Belongs to the Mg-chelatase subunits D/I family.</text>
</comment>
<evidence type="ECO:0000256" key="2">
    <source>
        <dbReference type="ARBA" id="ARBA00022741"/>
    </source>
</evidence>
<evidence type="ECO:0000256" key="3">
    <source>
        <dbReference type="ARBA" id="ARBA00022840"/>
    </source>
</evidence>
<keyword evidence="3" id="KW-0067">ATP-binding</keyword>
<keyword evidence="5" id="KW-0436">Ligase</keyword>
<dbReference type="InterPro" id="IPR000523">
    <property type="entry name" value="Mg_chelatse_chII-like_cat_dom"/>
</dbReference>
<dbReference type="SMART" id="SM00382">
    <property type="entry name" value="AAA"/>
    <property type="match status" value="1"/>
</dbReference>
<geneLocation type="plasmid" evidence="5 6">
    <name>pHTUR01</name>
</geneLocation>
<sequence>MTDHDHADVSTAPTTARDASASRTFPFTAIVDQEEMKRALVLNAINPAIGGVLLRGERGTAKSTAVRALAEVLPDLEVVADCPYGCPPDVPAEMCGSCRERADAGAELPVETRSMQVVDLPLNASEDRVVGSIDLERAVQAGEREFEPGILAEANRNVLYVDEVNLLDDHLVDVLLDAAAMGENVVEREGVSYRHPAEFILVGTMNPEEGDLRPQLLDRFGLVVDIEGVSEADDRVEISQRRAAFEADPEGFRERFADEQRDLRERIAAARDRLDTVEVPEDVARLIAGVNVELDIDGHRGDITLRRAARTLAALEGESTVTPRLVRRVTRTALDHRLKRLPFEEEETDAMAAFHDVRAELGLED</sequence>
<dbReference type="GeneID" id="8744484"/>
<organism evidence="5 6">
    <name type="scientific">Haloterrigena turkmenica (strain ATCC 51198 / DSM 5511 / JCM 9101 / NCIMB 13204 / VKM B-1734 / 4k)</name>
    <name type="common">Halococcus turkmenicus</name>
    <dbReference type="NCBI Taxonomy" id="543526"/>
    <lineage>
        <taxon>Archaea</taxon>
        <taxon>Methanobacteriati</taxon>
        <taxon>Methanobacteriota</taxon>
        <taxon>Stenosarchaea group</taxon>
        <taxon>Halobacteria</taxon>
        <taxon>Halobacteriales</taxon>
        <taxon>Natrialbaceae</taxon>
        <taxon>Haloterrigena</taxon>
    </lineage>
</organism>
<dbReference type="AlphaFoldDB" id="D2S018"/>
<dbReference type="PANTHER" id="PTHR32039">
    <property type="entry name" value="MAGNESIUM-CHELATASE SUBUNIT CHLI"/>
    <property type="match status" value="1"/>
</dbReference>
<dbReference type="GO" id="GO:0005524">
    <property type="term" value="F:ATP binding"/>
    <property type="evidence" value="ECO:0007669"/>
    <property type="project" value="UniProtKB-KW"/>
</dbReference>
<dbReference type="KEGG" id="htu:Htur_3856"/>
<dbReference type="SUPFAM" id="SSF52540">
    <property type="entry name" value="P-loop containing nucleoside triphosphate hydrolases"/>
    <property type="match status" value="1"/>
</dbReference>
<evidence type="ECO:0000313" key="5">
    <source>
        <dbReference type="EMBL" id="ADB62715.1"/>
    </source>
</evidence>
<dbReference type="EC" id="6.6.1.1" evidence="5"/>
<dbReference type="RefSeq" id="WP_012944959.1">
    <property type="nucleotide sequence ID" value="NC_013744.1"/>
</dbReference>
<evidence type="ECO:0000259" key="4">
    <source>
        <dbReference type="SMART" id="SM00382"/>
    </source>
</evidence>